<evidence type="ECO:0000256" key="8">
    <source>
        <dbReference type="RuleBase" id="RU003857"/>
    </source>
</evidence>
<dbReference type="OrthoDB" id="297496at2759"/>
<comment type="similarity">
    <text evidence="8">Belongs to the two pore domain potassium channel (TC 1.A.1.8) family.</text>
</comment>
<feature type="transmembrane region" description="Helical" evidence="10">
    <location>
        <begin position="404"/>
        <end position="421"/>
    </location>
</feature>
<feature type="transmembrane region" description="Helical" evidence="10">
    <location>
        <begin position="427"/>
        <end position="445"/>
    </location>
</feature>
<proteinExistence type="inferred from homology"/>
<evidence type="ECO:0000259" key="11">
    <source>
        <dbReference type="Pfam" id="PF07885"/>
    </source>
</evidence>
<evidence type="ECO:0000256" key="1">
    <source>
        <dbReference type="ARBA" id="ARBA00004141"/>
    </source>
</evidence>
<dbReference type="AlphaFoldDB" id="A0A0D8XHR5"/>
<feature type="domain" description="Potassium channel" evidence="11">
    <location>
        <begin position="469"/>
        <end position="539"/>
    </location>
</feature>
<dbReference type="InterPro" id="IPR013099">
    <property type="entry name" value="K_chnl_dom"/>
</dbReference>
<feature type="compositionally biased region" description="Polar residues" evidence="9">
    <location>
        <begin position="58"/>
        <end position="67"/>
    </location>
</feature>
<keyword evidence="5 8" id="KW-0406">Ion transport</keyword>
<evidence type="ECO:0000313" key="13">
    <source>
        <dbReference type="Proteomes" id="UP000053766"/>
    </source>
</evidence>
<dbReference type="Gene3D" id="1.10.287.70">
    <property type="match status" value="1"/>
</dbReference>
<feature type="compositionally biased region" description="Basic and acidic residues" evidence="9">
    <location>
        <begin position="252"/>
        <end position="262"/>
    </location>
</feature>
<feature type="region of interest" description="Disordered" evidence="9">
    <location>
        <begin position="34"/>
        <end position="199"/>
    </location>
</feature>
<evidence type="ECO:0000256" key="2">
    <source>
        <dbReference type="ARBA" id="ARBA00022448"/>
    </source>
</evidence>
<keyword evidence="6 10" id="KW-0472">Membrane</keyword>
<evidence type="ECO:0000256" key="10">
    <source>
        <dbReference type="SAM" id="Phobius"/>
    </source>
</evidence>
<protein>
    <submittedName>
        <fullName evidence="12">Ion channel</fullName>
    </submittedName>
</protein>
<feature type="domain" description="Potassium channel" evidence="11">
    <location>
        <begin position="361"/>
        <end position="428"/>
    </location>
</feature>
<evidence type="ECO:0000256" key="4">
    <source>
        <dbReference type="ARBA" id="ARBA00022989"/>
    </source>
</evidence>
<feature type="compositionally biased region" description="Polar residues" evidence="9">
    <location>
        <begin position="91"/>
        <end position="108"/>
    </location>
</feature>
<comment type="subcellular location">
    <subcellularLocation>
        <location evidence="1">Membrane</location>
        <topology evidence="1">Multi-pass membrane protein</topology>
    </subcellularLocation>
</comment>
<dbReference type="Proteomes" id="UP000053766">
    <property type="component" value="Unassembled WGS sequence"/>
</dbReference>
<dbReference type="GO" id="GO:0005886">
    <property type="term" value="C:plasma membrane"/>
    <property type="evidence" value="ECO:0007669"/>
    <property type="project" value="TreeGrafter"/>
</dbReference>
<evidence type="ECO:0000256" key="7">
    <source>
        <dbReference type="ARBA" id="ARBA00023303"/>
    </source>
</evidence>
<evidence type="ECO:0000256" key="5">
    <source>
        <dbReference type="ARBA" id="ARBA00023065"/>
    </source>
</evidence>
<sequence>MTRSPANSESHEDVQKTIMKKRKVSLALAVIESSARGGADSEPHEHVQKSILKKSKDSTVTTPSQSTTKKDENSESHEDVQKSILKKSKDSIPTTTGEPITENRAQSQSREDVHKSILKKSKDTWATTAADSNARDRSNSESCEDVQKSILKKSKTSWTTTAVNSTARNRSNSESCEDVQKSILKKSKASSSSTAVDLSPRNRLSFESCDDVQKSILKKSRDLMEMTIIEPSSSEEREDERESKQSTVHNTYESHRKTDSHPHSHHGTASMIERKKTQGSIAPPVMPTPTSTERRIELRNCDHISLKVVIERKIMLDNRIEQLVEHLTKIADNKTVDEMAVDVKAAYIEMLNIEQSYKWSTFYRSEDPANNYKWTFGSGIFFAMNIYTTIGYGSLAPETREGQIFVIVYAILFVPITLVIIRDLGQWILLAFTKAYAVILLKYRRSCGKKIHGSNEVIHLPISISVFIMIGFVIFMTVFVHCFDALSGPPGSGIDWFHSFYFCFISFSTIALGDVMPNNISYDPIVSILFFFGLPIMKVVNRMTYLTVENGAFGLITVIENRLESYWQGKQPTVDKAGVAEVKEEKISVTEEIDEEIPAEWLNYSTIHSIATFITANRDVYGGSFGKVNLRAADVLSSNEQESIISRRSHR</sequence>
<evidence type="ECO:0000256" key="9">
    <source>
        <dbReference type="SAM" id="MobiDB-lite"/>
    </source>
</evidence>
<feature type="compositionally biased region" description="Basic and acidic residues" evidence="9">
    <location>
        <begin position="109"/>
        <end position="123"/>
    </location>
</feature>
<dbReference type="Pfam" id="PF07885">
    <property type="entry name" value="Ion_trans_2"/>
    <property type="match status" value="2"/>
</dbReference>
<keyword evidence="7 8" id="KW-0407">Ion channel</keyword>
<feature type="transmembrane region" description="Helical" evidence="10">
    <location>
        <begin position="496"/>
        <end position="513"/>
    </location>
</feature>
<keyword evidence="2 8" id="KW-0813">Transport</keyword>
<dbReference type="GO" id="GO:0030322">
    <property type="term" value="P:stabilization of membrane potential"/>
    <property type="evidence" value="ECO:0007669"/>
    <property type="project" value="TreeGrafter"/>
</dbReference>
<keyword evidence="4 10" id="KW-1133">Transmembrane helix</keyword>
<dbReference type="PANTHER" id="PTHR11003:SF305">
    <property type="entry name" value="POTASSIUM CHANNEL DOMAIN-CONTAINING PROTEIN"/>
    <property type="match status" value="1"/>
</dbReference>
<feature type="compositionally biased region" description="Basic and acidic residues" evidence="9">
    <location>
        <begin position="68"/>
        <end position="81"/>
    </location>
</feature>
<organism evidence="12 13">
    <name type="scientific">Dictyocaulus viviparus</name>
    <name type="common">Bovine lungworm</name>
    <dbReference type="NCBI Taxonomy" id="29172"/>
    <lineage>
        <taxon>Eukaryota</taxon>
        <taxon>Metazoa</taxon>
        <taxon>Ecdysozoa</taxon>
        <taxon>Nematoda</taxon>
        <taxon>Chromadorea</taxon>
        <taxon>Rhabditida</taxon>
        <taxon>Rhabditina</taxon>
        <taxon>Rhabditomorpha</taxon>
        <taxon>Strongyloidea</taxon>
        <taxon>Metastrongylidae</taxon>
        <taxon>Dictyocaulus</taxon>
    </lineage>
</organism>
<evidence type="ECO:0000256" key="3">
    <source>
        <dbReference type="ARBA" id="ARBA00022692"/>
    </source>
</evidence>
<keyword evidence="13" id="KW-1185">Reference proteome</keyword>
<dbReference type="GO" id="GO:0015271">
    <property type="term" value="F:outward rectifier potassium channel activity"/>
    <property type="evidence" value="ECO:0007669"/>
    <property type="project" value="TreeGrafter"/>
</dbReference>
<dbReference type="SUPFAM" id="SSF81324">
    <property type="entry name" value="Voltage-gated potassium channels"/>
    <property type="match status" value="2"/>
</dbReference>
<gene>
    <name evidence="12" type="ORF">DICVIV_10684</name>
</gene>
<reference evidence="12 13" key="1">
    <citation type="submission" date="2013-11" db="EMBL/GenBank/DDBJ databases">
        <title>Draft genome of the bovine lungworm Dictyocaulus viviparus.</title>
        <authorList>
            <person name="Mitreva M."/>
        </authorList>
    </citation>
    <scope>NUCLEOTIDE SEQUENCE [LARGE SCALE GENOMIC DNA]</scope>
    <source>
        <strain evidence="12 13">HannoverDv2000</strain>
    </source>
</reference>
<feature type="transmembrane region" description="Helical" evidence="10">
    <location>
        <begin position="457"/>
        <end position="476"/>
    </location>
</feature>
<evidence type="ECO:0000313" key="12">
    <source>
        <dbReference type="EMBL" id="KJH43299.1"/>
    </source>
</evidence>
<dbReference type="InterPro" id="IPR003280">
    <property type="entry name" value="2pore_dom_K_chnl"/>
</dbReference>
<dbReference type="EMBL" id="KN716573">
    <property type="protein sequence ID" value="KJH43299.1"/>
    <property type="molecule type" value="Genomic_DNA"/>
</dbReference>
<feature type="transmembrane region" description="Helical" evidence="10">
    <location>
        <begin position="374"/>
        <end position="392"/>
    </location>
</feature>
<name>A0A0D8XHR5_DICVI</name>
<accession>A0A0D8XHR5</accession>
<dbReference type="PANTHER" id="PTHR11003">
    <property type="entry name" value="POTASSIUM CHANNEL, SUBFAMILY K"/>
    <property type="match status" value="1"/>
</dbReference>
<evidence type="ECO:0000256" key="6">
    <source>
        <dbReference type="ARBA" id="ARBA00023136"/>
    </source>
</evidence>
<feature type="compositionally biased region" description="Polar residues" evidence="9">
    <location>
        <begin position="156"/>
        <end position="174"/>
    </location>
</feature>
<keyword evidence="3 8" id="KW-0812">Transmembrane</keyword>
<dbReference type="PRINTS" id="PR01333">
    <property type="entry name" value="2POREKCHANEL"/>
</dbReference>
<feature type="region of interest" description="Disordered" evidence="9">
    <location>
        <begin position="223"/>
        <end position="293"/>
    </location>
</feature>
<reference evidence="13" key="2">
    <citation type="journal article" date="2016" name="Sci. Rep.">
        <title>Dictyocaulus viviparus genome, variome and transcriptome elucidate lungworm biology and support future intervention.</title>
        <authorList>
            <person name="McNulty S.N."/>
            <person name="Strube C."/>
            <person name="Rosa B.A."/>
            <person name="Martin J.C."/>
            <person name="Tyagi R."/>
            <person name="Choi Y.J."/>
            <person name="Wang Q."/>
            <person name="Hallsworth Pepin K."/>
            <person name="Zhang X."/>
            <person name="Ozersky P."/>
            <person name="Wilson R.K."/>
            <person name="Sternberg P.W."/>
            <person name="Gasser R.B."/>
            <person name="Mitreva M."/>
        </authorList>
    </citation>
    <scope>NUCLEOTIDE SEQUENCE [LARGE SCALE GENOMIC DNA]</scope>
    <source>
        <strain evidence="13">HannoverDv2000</strain>
    </source>
</reference>
<feature type="compositionally biased region" description="Basic and acidic residues" evidence="9">
    <location>
        <begin position="39"/>
        <end position="48"/>
    </location>
</feature>
<feature type="transmembrane region" description="Helical" evidence="10">
    <location>
        <begin position="520"/>
        <end position="537"/>
    </location>
</feature>
<dbReference type="GO" id="GO:0022841">
    <property type="term" value="F:potassium ion leak channel activity"/>
    <property type="evidence" value="ECO:0007669"/>
    <property type="project" value="TreeGrafter"/>
</dbReference>